<gene>
    <name evidence="1" type="ORF">AYO20_09594</name>
</gene>
<accession>A0A178CGI6</accession>
<organism evidence="1 2">
    <name type="scientific">Fonsecaea nubica</name>
    <dbReference type="NCBI Taxonomy" id="856822"/>
    <lineage>
        <taxon>Eukaryota</taxon>
        <taxon>Fungi</taxon>
        <taxon>Dikarya</taxon>
        <taxon>Ascomycota</taxon>
        <taxon>Pezizomycotina</taxon>
        <taxon>Eurotiomycetes</taxon>
        <taxon>Chaetothyriomycetidae</taxon>
        <taxon>Chaetothyriales</taxon>
        <taxon>Herpotrichiellaceae</taxon>
        <taxon>Fonsecaea</taxon>
    </lineage>
</organism>
<protein>
    <submittedName>
        <fullName evidence="1">Uncharacterized protein</fullName>
    </submittedName>
</protein>
<dbReference type="AlphaFoldDB" id="A0A178CGI6"/>
<evidence type="ECO:0000313" key="2">
    <source>
        <dbReference type="Proteomes" id="UP000185904"/>
    </source>
</evidence>
<dbReference type="OrthoDB" id="5429442at2759"/>
<reference evidence="1 2" key="1">
    <citation type="submission" date="2016-03" db="EMBL/GenBank/DDBJ databases">
        <title>The draft genome sequence of Fonsecaea nubica causative agent of cutaneous subcutaneous infection in human host.</title>
        <authorList>
            <person name="Costa F."/>
            <person name="Sybren D.H."/>
            <person name="Raittz R.T."/>
            <person name="Weiss V.A."/>
            <person name="Leao A.C."/>
            <person name="Gomes R."/>
            <person name="De Souza E.M."/>
            <person name="Pedrosa F.O."/>
            <person name="Steffens M.B."/>
            <person name="Bombassaro A."/>
            <person name="Tadra-Sfeir M.Z."/>
            <person name="Moreno L.F."/>
            <person name="Najafzadeh M.J."/>
            <person name="Felipe M.S."/>
            <person name="Teixeira M."/>
            <person name="Sun J."/>
            <person name="Xi L."/>
            <person name="Castro M.A."/>
            <person name="Vicente V.A."/>
        </authorList>
    </citation>
    <scope>NUCLEOTIDE SEQUENCE [LARGE SCALE GENOMIC DNA]</scope>
    <source>
        <strain evidence="1 2">CBS 269.64</strain>
    </source>
</reference>
<dbReference type="RefSeq" id="XP_022496209.1">
    <property type="nucleotide sequence ID" value="XM_022647863.1"/>
</dbReference>
<dbReference type="Proteomes" id="UP000185904">
    <property type="component" value="Unassembled WGS sequence"/>
</dbReference>
<sequence length="591" mass="65447">MAPSIGEYDQVVAITQQMINNALQDLFAINQANAVSAGHAADAVIPNFGPGTFAFKDFKLGCPRVVVHYSDEDKYHFLYQIHITSGSFVTQKSWTDTTPLTWPIQDWYFAYSVNIGKYSPEVLESLRKKHDIPGDYSIQKLIMNMKDPDISSATMTQSYFGGYENDKTPKLSEDSLKNIKILMTTIGEGQSNTMLHMQDLNVLGYVTNGPQNKAVVESPKAIFVPCGLQFQTYPYKSNGNAAGDGTTGNSRLNYLCYLEKTLNPGQKDAPPMPSGDKKYLGYDGNWTAGSISTSNGQDNVPDDLPLGAFVMTSGNFMDQYLFPRLRDIIARMAIGWSDLSAGAWANSTWAMGVNLHINDPGNVKDSEYKFNKTQNGPKTVWTFAKSWPQDLKRDHGAQSIKVTAESSCEVKITATGDSPTINVEGTSYIRLYSEIWWGLEDNAASKADDLHRSFKWNFNLTLQSVNDGGLQIIMTDRGHRVDYDASDKRDLKDKFGGIIDWLEGWFNTFNFDNLGGLENVLANDIGRASKLVFPCSGVFFYKNPVMTDRGDLMCSVGYKPSGETLGGAARVNPPVLAPTDPKTVNEKTDKW</sequence>
<dbReference type="EMBL" id="LVCJ01000090">
    <property type="protein sequence ID" value="OAL28175.1"/>
    <property type="molecule type" value="Genomic_DNA"/>
</dbReference>
<keyword evidence="2" id="KW-1185">Reference proteome</keyword>
<dbReference type="GeneID" id="34592991"/>
<name>A0A178CGI6_9EURO</name>
<proteinExistence type="predicted"/>
<evidence type="ECO:0000313" key="1">
    <source>
        <dbReference type="EMBL" id="OAL28175.1"/>
    </source>
</evidence>
<comment type="caution">
    <text evidence="1">The sequence shown here is derived from an EMBL/GenBank/DDBJ whole genome shotgun (WGS) entry which is preliminary data.</text>
</comment>